<dbReference type="GO" id="GO:0046983">
    <property type="term" value="F:protein dimerization activity"/>
    <property type="evidence" value="ECO:0007669"/>
    <property type="project" value="InterPro"/>
</dbReference>
<dbReference type="InterPro" id="IPR018540">
    <property type="entry name" value="Spo0E-like"/>
</dbReference>
<dbReference type="PANTHER" id="PTHR41263">
    <property type="entry name" value="ASPARTYL-PHOSPHATE PHOSPHATASE YISI"/>
    <property type="match status" value="1"/>
</dbReference>
<sequence length="63" mass="7334">MVQKDPALNKLITDIIMVKQEMIMLGMQYGLNDERTVECSQQLDDLLNKHSEMTHQEACFMTM</sequence>
<dbReference type="RefSeq" id="WP_071647995.1">
    <property type="nucleotide sequence ID" value="NZ_CP017962.1"/>
</dbReference>
<evidence type="ECO:0000313" key="1">
    <source>
        <dbReference type="EMBL" id="APC46721.1"/>
    </source>
</evidence>
<dbReference type="GO" id="GO:0043937">
    <property type="term" value="P:regulation of sporulation"/>
    <property type="evidence" value="ECO:0007669"/>
    <property type="project" value="InterPro"/>
</dbReference>
<evidence type="ECO:0008006" key="3">
    <source>
        <dbReference type="Google" id="ProtNLM"/>
    </source>
</evidence>
<reference evidence="1 2" key="1">
    <citation type="submission" date="2016-11" db="EMBL/GenBank/DDBJ databases">
        <title>Complete genome sequencing of Virgibacillus halodenitrificans PDB-F2.</title>
        <authorList>
            <person name="Sun Z."/>
            <person name="Zhou Y."/>
            <person name="Li H."/>
        </authorList>
    </citation>
    <scope>NUCLEOTIDE SEQUENCE [LARGE SCALE GENOMIC DNA]</scope>
    <source>
        <strain evidence="1 2">PDB-F2</strain>
    </source>
</reference>
<dbReference type="Pfam" id="PF09388">
    <property type="entry name" value="SpoOE-like"/>
    <property type="match status" value="1"/>
</dbReference>
<organism evidence="1 2">
    <name type="scientific">Virgibacillus halodenitrificans</name>
    <name type="common">Bacillus halodenitrificans</name>
    <dbReference type="NCBI Taxonomy" id="1482"/>
    <lineage>
        <taxon>Bacteria</taxon>
        <taxon>Bacillati</taxon>
        <taxon>Bacillota</taxon>
        <taxon>Bacilli</taxon>
        <taxon>Bacillales</taxon>
        <taxon>Bacillaceae</taxon>
        <taxon>Virgibacillus</taxon>
    </lineage>
</organism>
<dbReference type="Proteomes" id="UP000182945">
    <property type="component" value="Chromosome"/>
</dbReference>
<proteinExistence type="predicted"/>
<dbReference type="InterPro" id="IPR036638">
    <property type="entry name" value="HLH_DNA-bd_sf"/>
</dbReference>
<name>A0AAC9NJN8_VIRHA</name>
<gene>
    <name evidence="1" type="ORF">BME96_00190</name>
</gene>
<dbReference type="KEGG" id="vhl:BME96_00190"/>
<dbReference type="InterPro" id="IPR053028">
    <property type="entry name" value="Spo0E-like_phosphatase"/>
</dbReference>
<accession>A0AAC9NJN8</accession>
<dbReference type="InterPro" id="IPR037208">
    <property type="entry name" value="Spo0E-like_sf"/>
</dbReference>
<dbReference type="EMBL" id="CP017962">
    <property type="protein sequence ID" value="APC46721.1"/>
    <property type="molecule type" value="Genomic_DNA"/>
</dbReference>
<protein>
    <recommendedName>
        <fullName evidence="3">Spo0E family sporulation regulatory protein-aspartic acid phosphatase</fullName>
    </recommendedName>
</protein>
<dbReference type="PANTHER" id="PTHR41263:SF1">
    <property type="entry name" value="ASPARTYL-PHOSPHATE PHOSPHATASE YISI"/>
    <property type="match status" value="1"/>
</dbReference>
<dbReference type="Gene3D" id="4.10.280.10">
    <property type="entry name" value="Helix-loop-helix DNA-binding domain"/>
    <property type="match status" value="1"/>
</dbReference>
<evidence type="ECO:0000313" key="2">
    <source>
        <dbReference type="Proteomes" id="UP000182945"/>
    </source>
</evidence>
<dbReference type="AlphaFoldDB" id="A0AAC9NJN8"/>
<dbReference type="SUPFAM" id="SSF140500">
    <property type="entry name" value="BAS1536-like"/>
    <property type="match status" value="1"/>
</dbReference>
<dbReference type="GeneID" id="71512797"/>